<keyword evidence="1" id="KW-1133">Transmembrane helix</keyword>
<dbReference type="RefSeq" id="WP_302909470.1">
    <property type="nucleotide sequence ID" value="NZ_JAUMIS010000001.1"/>
</dbReference>
<keyword evidence="1" id="KW-0812">Transmembrane</keyword>
<keyword evidence="3" id="KW-1185">Reference proteome</keyword>
<dbReference type="EMBL" id="JAUMIS010000001">
    <property type="protein sequence ID" value="MDO3721617.1"/>
    <property type="molecule type" value="Genomic_DNA"/>
</dbReference>
<evidence type="ECO:0000313" key="3">
    <source>
        <dbReference type="Proteomes" id="UP001168640"/>
    </source>
</evidence>
<feature type="transmembrane region" description="Helical" evidence="1">
    <location>
        <begin position="6"/>
        <end position="23"/>
    </location>
</feature>
<keyword evidence="1" id="KW-0472">Membrane</keyword>
<evidence type="ECO:0000313" key="2">
    <source>
        <dbReference type="EMBL" id="MDO3721617.1"/>
    </source>
</evidence>
<dbReference type="Proteomes" id="UP001168640">
    <property type="component" value="Unassembled WGS sequence"/>
</dbReference>
<sequence length="105" mass="11320">MPLFNIAQALIFIALLINTVHLMPAMGRCFRSAETALQSGLLGATLMVRLARNTLGMVLVTAVTAPNPAVHAMVPKGIALFVTLAVVNVLLTQQRQRRQVEGLPF</sequence>
<evidence type="ECO:0000256" key="1">
    <source>
        <dbReference type="SAM" id="Phobius"/>
    </source>
</evidence>
<comment type="caution">
    <text evidence="2">The sequence shown here is derived from an EMBL/GenBank/DDBJ whole genome shotgun (WGS) entry which is preliminary data.</text>
</comment>
<feature type="transmembrane region" description="Helical" evidence="1">
    <location>
        <begin position="72"/>
        <end position="91"/>
    </location>
</feature>
<proteinExistence type="predicted"/>
<accession>A0ABT8W035</accession>
<reference evidence="2" key="1">
    <citation type="submission" date="2023-07" db="EMBL/GenBank/DDBJ databases">
        <title>Marinobacter sp. chi1 genome sequencing and assembly.</title>
        <authorList>
            <person name="Park S."/>
        </authorList>
    </citation>
    <scope>NUCLEOTIDE SEQUENCE</scope>
    <source>
        <strain evidence="2">Chi1</strain>
    </source>
</reference>
<name>A0ABT8W035_9GAMM</name>
<gene>
    <name evidence="2" type="ORF">QVZ43_07755</name>
</gene>
<protein>
    <submittedName>
        <fullName evidence="2">Uncharacterized protein</fullName>
    </submittedName>
</protein>
<organism evidence="2 3">
    <name type="scientific">Marinobacter suaedae</name>
    <dbReference type="NCBI Taxonomy" id="3057675"/>
    <lineage>
        <taxon>Bacteria</taxon>
        <taxon>Pseudomonadati</taxon>
        <taxon>Pseudomonadota</taxon>
        <taxon>Gammaproteobacteria</taxon>
        <taxon>Pseudomonadales</taxon>
        <taxon>Marinobacteraceae</taxon>
        <taxon>Marinobacter</taxon>
    </lineage>
</organism>